<name>A0A1F6ALV6_9BACT</name>
<dbReference type="AlphaFoldDB" id="A0A1F6ALV6"/>
<proteinExistence type="predicted"/>
<sequence>MDKQETETTFYSMKILINFENQKIWEKLSSLKNSFDKERKKALKERLIRKAYATDLEYLLGAFIQMYEPYLEEIIYKLFEKGYAIDSSSGFGGKYSEFQAMNGNFSIDYVTKNKLENIGIKLREYSGFKSLIFWPNKATIEDIKTEWTKMIDVLPDKGILSTPSMSASAISFRRKYTPERPYLQKQRLFERLKYSTQRKIDTDIKKRKVKNPHPDKTEFILGLFVEELEPQVRQAILTLHKKGYSTDESGFMYNSSDQMIEGDFQLEEKNVKKLESIGVIIETNPSGYTRILFSPEEANISKIKRKWNEIVSLLPDKNQSASPSMTRKARDFRSNYQSLK</sequence>
<evidence type="ECO:0000313" key="3">
    <source>
        <dbReference type="Proteomes" id="UP000176609"/>
    </source>
</evidence>
<dbReference type="EMBL" id="MFJR01000015">
    <property type="protein sequence ID" value="OGG25686.1"/>
    <property type="molecule type" value="Genomic_DNA"/>
</dbReference>
<feature type="region of interest" description="Disordered" evidence="1">
    <location>
        <begin position="318"/>
        <end position="340"/>
    </location>
</feature>
<evidence type="ECO:0000313" key="2">
    <source>
        <dbReference type="EMBL" id="OGG25686.1"/>
    </source>
</evidence>
<organism evidence="2 3">
    <name type="scientific">Candidatus Gottesmanbacteria bacterium RIFCSPLOWO2_01_FULL_39_12b</name>
    <dbReference type="NCBI Taxonomy" id="1798388"/>
    <lineage>
        <taxon>Bacteria</taxon>
        <taxon>Candidatus Gottesmaniibacteriota</taxon>
    </lineage>
</organism>
<comment type="caution">
    <text evidence="2">The sequence shown here is derived from an EMBL/GenBank/DDBJ whole genome shotgun (WGS) entry which is preliminary data.</text>
</comment>
<evidence type="ECO:0000256" key="1">
    <source>
        <dbReference type="SAM" id="MobiDB-lite"/>
    </source>
</evidence>
<protein>
    <submittedName>
        <fullName evidence="2">Uncharacterized protein</fullName>
    </submittedName>
</protein>
<gene>
    <name evidence="2" type="ORF">A2960_04980</name>
</gene>
<accession>A0A1F6ALV6</accession>
<reference evidence="2 3" key="1">
    <citation type="journal article" date="2016" name="Nat. Commun.">
        <title>Thousands of microbial genomes shed light on interconnected biogeochemical processes in an aquifer system.</title>
        <authorList>
            <person name="Anantharaman K."/>
            <person name="Brown C.T."/>
            <person name="Hug L.A."/>
            <person name="Sharon I."/>
            <person name="Castelle C.J."/>
            <person name="Probst A.J."/>
            <person name="Thomas B.C."/>
            <person name="Singh A."/>
            <person name="Wilkins M.J."/>
            <person name="Karaoz U."/>
            <person name="Brodie E.L."/>
            <person name="Williams K.H."/>
            <person name="Hubbard S.S."/>
            <person name="Banfield J.F."/>
        </authorList>
    </citation>
    <scope>NUCLEOTIDE SEQUENCE [LARGE SCALE GENOMIC DNA]</scope>
</reference>
<dbReference type="Proteomes" id="UP000176609">
    <property type="component" value="Unassembled WGS sequence"/>
</dbReference>